<reference evidence="4 5" key="1">
    <citation type="submission" date="2015-04" db="EMBL/GenBank/DDBJ databases">
        <title>The draft genome sequence of Fusarium langsethiae, a T-2/HT-2 mycotoxin producer.</title>
        <authorList>
            <person name="Lysoe E."/>
            <person name="Divon H.H."/>
            <person name="Terzi V."/>
            <person name="Orru L."/>
            <person name="Lamontanara A."/>
            <person name="Kolseth A.-K."/>
            <person name="Frandsen R.J."/>
            <person name="Nielsen K."/>
            <person name="Thrane U."/>
        </authorList>
    </citation>
    <scope>NUCLEOTIDE SEQUENCE [LARGE SCALE GENOMIC DNA]</scope>
    <source>
        <strain evidence="4 5">Fl201059</strain>
    </source>
</reference>
<protein>
    <submittedName>
        <fullName evidence="4">Uncharacterized protein</fullName>
    </submittedName>
</protein>
<evidence type="ECO:0000313" key="5">
    <source>
        <dbReference type="Proteomes" id="UP000037904"/>
    </source>
</evidence>
<dbReference type="Proteomes" id="UP000037904">
    <property type="component" value="Unassembled WGS sequence"/>
</dbReference>
<evidence type="ECO:0000256" key="2">
    <source>
        <dbReference type="SAM" id="Phobius"/>
    </source>
</evidence>
<evidence type="ECO:0000313" key="4">
    <source>
        <dbReference type="EMBL" id="KPA39646.1"/>
    </source>
</evidence>
<accession>A0A0M9EUB3</accession>
<feature type="chain" id="PRO_5005835272" evidence="3">
    <location>
        <begin position="18"/>
        <end position="162"/>
    </location>
</feature>
<keyword evidence="3" id="KW-0732">Signal</keyword>
<evidence type="ECO:0000256" key="3">
    <source>
        <dbReference type="SAM" id="SignalP"/>
    </source>
</evidence>
<evidence type="ECO:0000256" key="1">
    <source>
        <dbReference type="SAM" id="MobiDB-lite"/>
    </source>
</evidence>
<sequence length="162" mass="16925">MHFSKFILAVLPALALAEETTTQTSTAVVTKTYYLSTVRTVTATGESTTAVETSAEIISTAVEEKTTFLPVAHNTTTPASTPKATASAGATDGSSEPSQVPENAGAAVTVGKFAMVGVAGAIAVALLAAYFFMMKRHDPIYRMTLVACLTFDEFKDSAFTEA</sequence>
<feature type="signal peptide" evidence="3">
    <location>
        <begin position="1"/>
        <end position="17"/>
    </location>
</feature>
<keyword evidence="2" id="KW-0812">Transmembrane</keyword>
<gene>
    <name evidence="4" type="ORF">FLAG1_07490</name>
</gene>
<keyword evidence="2" id="KW-0472">Membrane</keyword>
<comment type="caution">
    <text evidence="4">The sequence shown here is derived from an EMBL/GenBank/DDBJ whole genome shotgun (WGS) entry which is preliminary data.</text>
</comment>
<organism evidence="4 5">
    <name type="scientific">Fusarium langsethiae</name>
    <dbReference type="NCBI Taxonomy" id="179993"/>
    <lineage>
        <taxon>Eukaryota</taxon>
        <taxon>Fungi</taxon>
        <taxon>Dikarya</taxon>
        <taxon>Ascomycota</taxon>
        <taxon>Pezizomycotina</taxon>
        <taxon>Sordariomycetes</taxon>
        <taxon>Hypocreomycetidae</taxon>
        <taxon>Hypocreales</taxon>
        <taxon>Nectriaceae</taxon>
        <taxon>Fusarium</taxon>
    </lineage>
</organism>
<proteinExistence type="predicted"/>
<dbReference type="AlphaFoldDB" id="A0A0M9EUB3"/>
<feature type="transmembrane region" description="Helical" evidence="2">
    <location>
        <begin position="113"/>
        <end position="133"/>
    </location>
</feature>
<feature type="compositionally biased region" description="Low complexity" evidence="1">
    <location>
        <begin position="75"/>
        <end position="95"/>
    </location>
</feature>
<name>A0A0M9EUB3_FUSLA</name>
<keyword evidence="2" id="KW-1133">Transmembrane helix</keyword>
<keyword evidence="5" id="KW-1185">Reference proteome</keyword>
<feature type="region of interest" description="Disordered" evidence="1">
    <location>
        <begin position="72"/>
        <end position="101"/>
    </location>
</feature>
<dbReference type="EMBL" id="JXCE01000180">
    <property type="protein sequence ID" value="KPA39646.1"/>
    <property type="molecule type" value="Genomic_DNA"/>
</dbReference>